<dbReference type="Proteomes" id="UP000283269">
    <property type="component" value="Unassembled WGS sequence"/>
</dbReference>
<reference evidence="2 3" key="1">
    <citation type="journal article" date="2018" name="Evol. Lett.">
        <title>Horizontal gene cluster transfer increased hallucinogenic mushroom diversity.</title>
        <authorList>
            <person name="Reynolds H.T."/>
            <person name="Vijayakumar V."/>
            <person name="Gluck-Thaler E."/>
            <person name="Korotkin H.B."/>
            <person name="Matheny P.B."/>
            <person name="Slot J.C."/>
        </authorList>
    </citation>
    <scope>NUCLEOTIDE SEQUENCE [LARGE SCALE GENOMIC DNA]</scope>
    <source>
        <strain evidence="2 3">2631</strain>
    </source>
</reference>
<sequence>MCMLLVVPRNHPLPGSRGDYWVLDVTKAESLQRPTVRNQTGRSKSPRLAPKNERGSPENTPSIQLSPVFQSHEELPEDEGHPPKDSTHRQYGL</sequence>
<feature type="compositionally biased region" description="Polar residues" evidence="1">
    <location>
        <begin position="32"/>
        <end position="43"/>
    </location>
</feature>
<dbReference type="EMBL" id="NHYD01002847">
    <property type="protein sequence ID" value="PPQ84561.1"/>
    <property type="molecule type" value="Genomic_DNA"/>
</dbReference>
<dbReference type="InParanoid" id="A0A409X1E7"/>
<accession>A0A409X1E7</accession>
<evidence type="ECO:0000256" key="1">
    <source>
        <dbReference type="SAM" id="MobiDB-lite"/>
    </source>
</evidence>
<protein>
    <submittedName>
        <fullName evidence="2">Uncharacterized protein</fullName>
    </submittedName>
</protein>
<evidence type="ECO:0000313" key="2">
    <source>
        <dbReference type="EMBL" id="PPQ84561.1"/>
    </source>
</evidence>
<evidence type="ECO:0000313" key="3">
    <source>
        <dbReference type="Proteomes" id="UP000283269"/>
    </source>
</evidence>
<gene>
    <name evidence="2" type="ORF">CVT25_007643</name>
</gene>
<dbReference type="AlphaFoldDB" id="A0A409X1E7"/>
<organism evidence="2 3">
    <name type="scientific">Psilocybe cyanescens</name>
    <dbReference type="NCBI Taxonomy" id="93625"/>
    <lineage>
        <taxon>Eukaryota</taxon>
        <taxon>Fungi</taxon>
        <taxon>Dikarya</taxon>
        <taxon>Basidiomycota</taxon>
        <taxon>Agaricomycotina</taxon>
        <taxon>Agaricomycetes</taxon>
        <taxon>Agaricomycetidae</taxon>
        <taxon>Agaricales</taxon>
        <taxon>Agaricineae</taxon>
        <taxon>Strophariaceae</taxon>
        <taxon>Psilocybe</taxon>
    </lineage>
</organism>
<feature type="compositionally biased region" description="Polar residues" evidence="1">
    <location>
        <begin position="57"/>
        <end position="69"/>
    </location>
</feature>
<keyword evidence="3" id="KW-1185">Reference proteome</keyword>
<feature type="compositionally biased region" description="Basic and acidic residues" evidence="1">
    <location>
        <begin position="71"/>
        <end position="93"/>
    </location>
</feature>
<name>A0A409X1E7_PSICY</name>
<proteinExistence type="predicted"/>
<comment type="caution">
    <text evidence="2">The sequence shown here is derived from an EMBL/GenBank/DDBJ whole genome shotgun (WGS) entry which is preliminary data.</text>
</comment>
<feature type="region of interest" description="Disordered" evidence="1">
    <location>
        <begin position="28"/>
        <end position="93"/>
    </location>
</feature>